<proteinExistence type="predicted"/>
<dbReference type="InterPro" id="IPR007889">
    <property type="entry name" value="HTH_Psq"/>
</dbReference>
<dbReference type="InterPro" id="IPR050639">
    <property type="entry name" value="SSR_resolvase"/>
</dbReference>
<dbReference type="PROSITE" id="PS51736">
    <property type="entry name" value="RECOMBINASES_3"/>
    <property type="match status" value="1"/>
</dbReference>
<dbReference type="InterPro" id="IPR036162">
    <property type="entry name" value="Resolvase-like_N_sf"/>
</dbReference>
<dbReference type="AlphaFoldDB" id="A0A7Y0L5R2"/>
<gene>
    <name evidence="4" type="ORF">HIJ39_15445</name>
</gene>
<dbReference type="PANTHER" id="PTHR30461">
    <property type="entry name" value="DNA-INVERTASE FROM LAMBDOID PROPHAGE"/>
    <property type="match status" value="1"/>
</dbReference>
<keyword evidence="2" id="KW-0233">DNA recombination</keyword>
<dbReference type="SMART" id="SM00857">
    <property type="entry name" value="Resolvase"/>
    <property type="match status" value="1"/>
</dbReference>
<dbReference type="CDD" id="cd03768">
    <property type="entry name" value="SR_ResInv"/>
    <property type="match status" value="1"/>
</dbReference>
<dbReference type="EMBL" id="JABBVZ010000064">
    <property type="protein sequence ID" value="NMP23736.1"/>
    <property type="molecule type" value="Genomic_DNA"/>
</dbReference>
<dbReference type="Gene3D" id="1.10.10.60">
    <property type="entry name" value="Homeodomain-like"/>
    <property type="match status" value="1"/>
</dbReference>
<keyword evidence="5" id="KW-1185">Reference proteome</keyword>
<protein>
    <submittedName>
        <fullName evidence="4">Recombinase family protein</fullName>
    </submittedName>
</protein>
<dbReference type="Pfam" id="PF05225">
    <property type="entry name" value="HTH_psq"/>
    <property type="match status" value="1"/>
</dbReference>
<evidence type="ECO:0000256" key="2">
    <source>
        <dbReference type="ARBA" id="ARBA00023172"/>
    </source>
</evidence>
<dbReference type="InterPro" id="IPR006119">
    <property type="entry name" value="Resolv_N"/>
</dbReference>
<name>A0A7Y0L5R2_9FIRM</name>
<dbReference type="PANTHER" id="PTHR30461:SF2">
    <property type="entry name" value="SERINE RECOMBINASE PINE-RELATED"/>
    <property type="match status" value="1"/>
</dbReference>
<reference evidence="4 5" key="1">
    <citation type="submission" date="2020-04" db="EMBL/GenBank/DDBJ databases">
        <authorList>
            <person name="Zhang R."/>
            <person name="Schippers A."/>
        </authorList>
    </citation>
    <scope>NUCLEOTIDE SEQUENCE [LARGE SCALE GENOMIC DNA]</scope>
    <source>
        <strain evidence="4 5">DSM 109850</strain>
    </source>
</reference>
<evidence type="ECO:0000313" key="4">
    <source>
        <dbReference type="EMBL" id="NMP23736.1"/>
    </source>
</evidence>
<comment type="caution">
    <text evidence="4">The sequence shown here is derived from an EMBL/GenBank/DDBJ whole genome shotgun (WGS) entry which is preliminary data.</text>
</comment>
<sequence length="210" mass="23656">MALYARVSTRDKDQNPETQLMRLRDFTAGHSDWHITKEYVDIASANDLGHRTAWKALTDDAIKHKFDAVLVFKLDRAFRSVRHMHDTLAVWDPLHIGFLSAQEGFDTTTALGRLLLNLLASLAEFELEMIRERVTAGMDRARKEGKVIGRPKLVEDPETARRLNQAVRAVQTGELSYRKAATKYQVSVSSIQRARSGHIGQLPADAGNFT</sequence>
<keyword evidence="1" id="KW-0238">DNA-binding</keyword>
<evidence type="ECO:0000256" key="1">
    <source>
        <dbReference type="ARBA" id="ARBA00023125"/>
    </source>
</evidence>
<dbReference type="Pfam" id="PF00239">
    <property type="entry name" value="Resolvase"/>
    <property type="match status" value="1"/>
</dbReference>
<dbReference type="Proteomes" id="UP000533476">
    <property type="component" value="Unassembled WGS sequence"/>
</dbReference>
<dbReference type="GO" id="GO:0000150">
    <property type="term" value="F:DNA strand exchange activity"/>
    <property type="evidence" value="ECO:0007669"/>
    <property type="project" value="InterPro"/>
</dbReference>
<dbReference type="SUPFAM" id="SSF53041">
    <property type="entry name" value="Resolvase-like"/>
    <property type="match status" value="1"/>
</dbReference>
<evidence type="ECO:0000313" key="5">
    <source>
        <dbReference type="Proteomes" id="UP000533476"/>
    </source>
</evidence>
<feature type="domain" description="Resolvase/invertase-type recombinase catalytic" evidence="3">
    <location>
        <begin position="1"/>
        <end position="145"/>
    </location>
</feature>
<organism evidence="4 5">
    <name type="scientific">Sulfobacillus harzensis</name>
    <dbReference type="NCBI Taxonomy" id="2729629"/>
    <lineage>
        <taxon>Bacteria</taxon>
        <taxon>Bacillati</taxon>
        <taxon>Bacillota</taxon>
        <taxon>Clostridia</taxon>
        <taxon>Eubacteriales</taxon>
        <taxon>Clostridiales Family XVII. Incertae Sedis</taxon>
        <taxon>Sulfobacillus</taxon>
    </lineage>
</organism>
<accession>A0A7Y0L5R2</accession>
<evidence type="ECO:0000259" key="3">
    <source>
        <dbReference type="PROSITE" id="PS51736"/>
    </source>
</evidence>
<dbReference type="Gene3D" id="3.40.50.1390">
    <property type="entry name" value="Resolvase, N-terminal catalytic domain"/>
    <property type="match status" value="1"/>
</dbReference>
<dbReference type="GO" id="GO:0003677">
    <property type="term" value="F:DNA binding"/>
    <property type="evidence" value="ECO:0007669"/>
    <property type="project" value="UniProtKB-KW"/>
</dbReference>